<organism evidence="2 3">
    <name type="scientific">Aquirufa echingensis</name>
    <dbReference type="NCBI Taxonomy" id="3096516"/>
    <lineage>
        <taxon>Bacteria</taxon>
        <taxon>Pseudomonadati</taxon>
        <taxon>Bacteroidota</taxon>
        <taxon>Cytophagia</taxon>
        <taxon>Cytophagales</taxon>
        <taxon>Flectobacillaceae</taxon>
        <taxon>Aquirufa</taxon>
    </lineage>
</organism>
<sequence length="158" mass="18543">MYKEPLDLIFGGIGLLTIILNRFYINRKKWYWFIIFAFASFYAGYKVNEVIILTNGNRHSTYSTFYSSYDYKFKNGSVKTLLINNNTIINDSDYPVIIEKVHYSSMGGTNNENPYVATIYPYTNNNSLPRIDYIFEEPPQKISEKGGSDTKTRYWLHY</sequence>
<feature type="transmembrane region" description="Helical" evidence="1">
    <location>
        <begin position="6"/>
        <end position="23"/>
    </location>
</feature>
<evidence type="ECO:0000313" key="3">
    <source>
        <dbReference type="Proteomes" id="UP001598114"/>
    </source>
</evidence>
<dbReference type="RefSeq" id="WP_377974982.1">
    <property type="nucleotide sequence ID" value="NZ_JBBKYA010000002.1"/>
</dbReference>
<keyword evidence="1" id="KW-0472">Membrane</keyword>
<accession>A0ABW6CYG0</accession>
<name>A0ABW6CYG0_9BACT</name>
<comment type="caution">
    <text evidence="2">The sequence shown here is derived from an EMBL/GenBank/DDBJ whole genome shotgun (WGS) entry which is preliminary data.</text>
</comment>
<evidence type="ECO:0000313" key="2">
    <source>
        <dbReference type="EMBL" id="MFD3275198.1"/>
    </source>
</evidence>
<keyword evidence="1" id="KW-0812">Transmembrane</keyword>
<evidence type="ECO:0008006" key="4">
    <source>
        <dbReference type="Google" id="ProtNLM"/>
    </source>
</evidence>
<feature type="transmembrane region" description="Helical" evidence="1">
    <location>
        <begin position="30"/>
        <end position="47"/>
    </location>
</feature>
<protein>
    <recommendedName>
        <fullName evidence="4">DUF3592 domain-containing protein</fullName>
    </recommendedName>
</protein>
<dbReference type="EMBL" id="JBBKYA010000002">
    <property type="protein sequence ID" value="MFD3275198.1"/>
    <property type="molecule type" value="Genomic_DNA"/>
</dbReference>
<evidence type="ECO:0000256" key="1">
    <source>
        <dbReference type="SAM" id="Phobius"/>
    </source>
</evidence>
<dbReference type="Proteomes" id="UP001598114">
    <property type="component" value="Unassembled WGS sequence"/>
</dbReference>
<gene>
    <name evidence="2" type="ORF">SKC38_03045</name>
</gene>
<reference evidence="2 3" key="1">
    <citation type="submission" date="2024-03" db="EMBL/GenBank/DDBJ databases">
        <title>Aquirufa genome sequencing.</title>
        <authorList>
            <person name="Pitt A."/>
            <person name="Hahn M.W."/>
        </authorList>
    </citation>
    <scope>NUCLEOTIDE SEQUENCE [LARGE SCALE GENOMIC DNA]</scope>
    <source>
        <strain evidence="2 3">PLAD-142S6K</strain>
    </source>
</reference>
<proteinExistence type="predicted"/>
<keyword evidence="1" id="KW-1133">Transmembrane helix</keyword>
<keyword evidence="3" id="KW-1185">Reference proteome</keyword>